<dbReference type="AlphaFoldDB" id="A0A067LUF5"/>
<feature type="compositionally biased region" description="Low complexity" evidence="2">
    <location>
        <begin position="817"/>
        <end position="829"/>
    </location>
</feature>
<dbReference type="EMBL" id="KL198125">
    <property type="protein sequence ID" value="KDQ06749.1"/>
    <property type="molecule type" value="Genomic_DNA"/>
</dbReference>
<dbReference type="PROSITE" id="PS50086">
    <property type="entry name" value="TBC_RABGAP"/>
    <property type="match status" value="1"/>
</dbReference>
<dbReference type="FunFam" id="1.10.472.80:FF:000038">
    <property type="entry name" value="TBC1 domain family member 5"/>
    <property type="match status" value="1"/>
</dbReference>
<keyword evidence="1" id="KW-0343">GTPase activation</keyword>
<name>A0A067LUF5_BOTB1</name>
<dbReference type="SUPFAM" id="SSF47923">
    <property type="entry name" value="Ypt/Rab-GAP domain of gyp1p"/>
    <property type="match status" value="2"/>
</dbReference>
<feature type="compositionally biased region" description="Low complexity" evidence="2">
    <location>
        <begin position="737"/>
        <end position="747"/>
    </location>
</feature>
<gene>
    <name evidence="4" type="ORF">BOTBODRAFT_621649</name>
</gene>
<evidence type="ECO:0000256" key="2">
    <source>
        <dbReference type="SAM" id="MobiDB-lite"/>
    </source>
</evidence>
<dbReference type="PANTHER" id="PTHR22957">
    <property type="entry name" value="TBC1 DOMAIN FAMILY MEMBER GTPASE-ACTIVATING PROTEIN"/>
    <property type="match status" value="1"/>
</dbReference>
<dbReference type="Gene3D" id="1.10.8.270">
    <property type="entry name" value="putative rabgap domain of human tbc1 domain family member 14 like domains"/>
    <property type="match status" value="1"/>
</dbReference>
<organism evidence="4 5">
    <name type="scientific">Botryobasidium botryosum (strain FD-172 SS1)</name>
    <dbReference type="NCBI Taxonomy" id="930990"/>
    <lineage>
        <taxon>Eukaryota</taxon>
        <taxon>Fungi</taxon>
        <taxon>Dikarya</taxon>
        <taxon>Basidiomycota</taxon>
        <taxon>Agaricomycotina</taxon>
        <taxon>Agaricomycetes</taxon>
        <taxon>Cantharellales</taxon>
        <taxon>Botryobasidiaceae</taxon>
        <taxon>Botryobasidium</taxon>
    </lineage>
</organism>
<keyword evidence="5" id="KW-1185">Reference proteome</keyword>
<dbReference type="InterPro" id="IPR000195">
    <property type="entry name" value="Rab-GAP-TBC_dom"/>
</dbReference>
<dbReference type="SMART" id="SM00164">
    <property type="entry name" value="TBC"/>
    <property type="match status" value="1"/>
</dbReference>
<feature type="domain" description="Rab-GAP TBC" evidence="3">
    <location>
        <begin position="145"/>
        <end position="375"/>
    </location>
</feature>
<feature type="region of interest" description="Disordered" evidence="2">
    <location>
        <begin position="459"/>
        <end position="492"/>
    </location>
</feature>
<sequence length="844" mass="92349">MSEAAWVRPDPLQIHSAFNRIFRSNVPLAKLKDKSVDGQLSFHLHYDTPHHSPPDSDDEQGVIGRSMAWKLFLTPSAPLTQGAPPQPPLAALRASRAVFVQLLKEKLRAPDGTYEKGVIIPNFNTRAKDALTPSSDNWTRNNPLSLDEGSGWNDWYAGVELRKTIRQDVERTFPEMPYFRDPIVQSHLTTILFLHCSSNPAIGYRQGMHELLAPLLYAIDYDSLPPAPSTSSTSSSSSTPSTPFASTSLDHLSPSAPDPELAELCDRTWIAADAWALFGELMHEVGPWYEWREPPPPAASEVEGEMTPYVAPIVSVCNKLQSTDLKAVDPLLWSKMREVGVEPQIYGIRWLRLLFTREFCMSESMLLWDALFALNSICEVAQWICIAMLLRIRNQLIPLDYSGQLTVLLRYPAIPASDVQSSTSHITLLVQQAVTLRASPTPSTGASIVFQNRNILGIPTEVPDPPPPRRRVMKPGDRARSVAGRSSMDQRKDAMGLSDMISKGLLDINGAVLNTVSEIRRNLPEITPTLAKGSESEVIAFPYQSQSSGGQASEERPPWEPRTRFDMEREAASLRAMQKKLGEAVGWAVDTLLQGEGDMEPKKREALACLAYVREVLGRGSVVELEEDRLVGEEELARRKAKAEEERNRKAEAAAVAAVEPTAESFSEPSRPPLAYAYTDVSPSSPTHSTRPRVQVPVREVHPTGSLPRTLYSPQTAFSSSSAQNTPQAARIHGHAASRSLSSSAPSQRPIAPPWQHTPSNFLAASGGTLPRLPPPLSPPTSFHSGMGDAGMTPTNGSGGRIPLTRVGAVDAGAYRQQTQTPAQTQTQAGSPRGFDTDPLGALR</sequence>
<dbReference type="InterPro" id="IPR035969">
    <property type="entry name" value="Rab-GAP_TBC_sf"/>
</dbReference>
<dbReference type="GO" id="GO:0005737">
    <property type="term" value="C:cytoplasm"/>
    <property type="evidence" value="ECO:0007669"/>
    <property type="project" value="UniProtKB-ARBA"/>
</dbReference>
<feature type="compositionally biased region" description="Low complexity" evidence="2">
    <location>
        <begin position="682"/>
        <end position="693"/>
    </location>
</feature>
<feature type="compositionally biased region" description="Low complexity" evidence="2">
    <location>
        <begin position="653"/>
        <end position="664"/>
    </location>
</feature>
<evidence type="ECO:0000256" key="1">
    <source>
        <dbReference type="ARBA" id="ARBA00022468"/>
    </source>
</evidence>
<dbReference type="Proteomes" id="UP000027195">
    <property type="component" value="Unassembled WGS sequence"/>
</dbReference>
<evidence type="ECO:0000313" key="5">
    <source>
        <dbReference type="Proteomes" id="UP000027195"/>
    </source>
</evidence>
<feature type="region of interest" description="Disordered" evidence="2">
    <location>
        <begin position="653"/>
        <end position="844"/>
    </location>
</feature>
<feature type="compositionally biased region" description="Polar residues" evidence="2">
    <location>
        <begin position="712"/>
        <end position="728"/>
    </location>
</feature>
<dbReference type="GO" id="GO:0005096">
    <property type="term" value="F:GTPase activator activity"/>
    <property type="evidence" value="ECO:0007669"/>
    <property type="project" value="UniProtKB-KW"/>
</dbReference>
<dbReference type="STRING" id="930990.A0A067LUF5"/>
<dbReference type="OrthoDB" id="27140at2759"/>
<evidence type="ECO:0000313" key="4">
    <source>
        <dbReference type="EMBL" id="KDQ06749.1"/>
    </source>
</evidence>
<dbReference type="FunFam" id="1.10.8.270:FF:000011">
    <property type="entry name" value="TBC1 domain family member 5"/>
    <property type="match status" value="1"/>
</dbReference>
<dbReference type="Pfam" id="PF00566">
    <property type="entry name" value="RabGAP-TBC"/>
    <property type="match status" value="2"/>
</dbReference>
<dbReference type="HOGENOM" id="CLU_017119_0_0_1"/>
<reference evidence="5" key="1">
    <citation type="journal article" date="2014" name="Proc. Natl. Acad. Sci. U.S.A.">
        <title>Extensive sampling of basidiomycete genomes demonstrates inadequacy of the white-rot/brown-rot paradigm for wood decay fungi.</title>
        <authorList>
            <person name="Riley R."/>
            <person name="Salamov A.A."/>
            <person name="Brown D.W."/>
            <person name="Nagy L.G."/>
            <person name="Floudas D."/>
            <person name="Held B.W."/>
            <person name="Levasseur A."/>
            <person name="Lombard V."/>
            <person name="Morin E."/>
            <person name="Otillar R."/>
            <person name="Lindquist E.A."/>
            <person name="Sun H."/>
            <person name="LaButti K.M."/>
            <person name="Schmutz J."/>
            <person name="Jabbour D."/>
            <person name="Luo H."/>
            <person name="Baker S.E."/>
            <person name="Pisabarro A.G."/>
            <person name="Walton J.D."/>
            <person name="Blanchette R.A."/>
            <person name="Henrissat B."/>
            <person name="Martin F."/>
            <person name="Cullen D."/>
            <person name="Hibbett D.S."/>
            <person name="Grigoriev I.V."/>
        </authorList>
    </citation>
    <scope>NUCLEOTIDE SEQUENCE [LARGE SCALE GENOMIC DNA]</scope>
    <source>
        <strain evidence="5">FD-172 SS1</strain>
    </source>
</reference>
<protein>
    <recommendedName>
        <fullName evidence="3">Rab-GAP TBC domain-containing protein</fullName>
    </recommendedName>
</protein>
<accession>A0A067LUF5</accession>
<dbReference type="InParanoid" id="A0A067LUF5"/>
<feature type="region of interest" description="Disordered" evidence="2">
    <location>
        <begin position="228"/>
        <end position="252"/>
    </location>
</feature>
<proteinExistence type="predicted"/>
<feature type="compositionally biased region" description="Low complexity" evidence="2">
    <location>
        <begin position="229"/>
        <end position="249"/>
    </location>
</feature>
<dbReference type="Gene3D" id="1.10.472.80">
    <property type="entry name" value="Ypt/Rab-GAP domain of gyp1p, domain 3"/>
    <property type="match status" value="1"/>
</dbReference>
<evidence type="ECO:0000259" key="3">
    <source>
        <dbReference type="PROSITE" id="PS50086"/>
    </source>
</evidence>
<dbReference type="PANTHER" id="PTHR22957:SF337">
    <property type="entry name" value="TBC1 DOMAIN FAMILY MEMBER 5"/>
    <property type="match status" value="1"/>
</dbReference>